<reference evidence="3 4" key="1">
    <citation type="submission" date="2019-05" db="EMBL/GenBank/DDBJ databases">
        <authorList>
            <person name="Narsing Rao M.P."/>
            <person name="Li W.J."/>
        </authorList>
    </citation>
    <scope>NUCLEOTIDE SEQUENCE [LARGE SCALE GENOMIC DNA]</scope>
    <source>
        <strain evidence="3 4">SYSU_K30003</strain>
    </source>
</reference>
<dbReference type="RefSeq" id="WP_138192167.1">
    <property type="nucleotide sequence ID" value="NZ_VCIW01000001.1"/>
</dbReference>
<gene>
    <name evidence="3" type="ORF">FE782_02535</name>
</gene>
<dbReference type="Gene3D" id="3.30.460.10">
    <property type="entry name" value="Beta Polymerase, domain 2"/>
    <property type="match status" value="1"/>
</dbReference>
<dbReference type="AlphaFoldDB" id="A0A5R9GM28"/>
<evidence type="ECO:0008006" key="5">
    <source>
        <dbReference type="Google" id="ProtNLM"/>
    </source>
</evidence>
<dbReference type="GO" id="GO:0008773">
    <property type="term" value="F:[protein-PII] uridylyltransferase activity"/>
    <property type="evidence" value="ECO:0007669"/>
    <property type="project" value="InterPro"/>
</dbReference>
<accession>A0A5R9GM28</accession>
<feature type="domain" description="Protein-PII uridylyltransferase N-terminal" evidence="1">
    <location>
        <begin position="40"/>
        <end position="166"/>
    </location>
</feature>
<feature type="domain" description="DUF294" evidence="2">
    <location>
        <begin position="208"/>
        <end position="349"/>
    </location>
</feature>
<dbReference type="InterPro" id="IPR043519">
    <property type="entry name" value="NT_sf"/>
</dbReference>
<sequence>MHQWLEKEREASQASALADLRSLRDDVHDAFGASMTGGVEAAETINRLHDAFIRRSLAIAEERVRASYPGVPPVSSFAVLLFGSGGRKEQTLWSDQDNGIVYEPKSGADPAEAERYMGELGEAFRASLETVGYPPCEGGVLVTNPAWRRTTTAWRETLHSWIETPEFETVRHLLIMADARPIYGNEFLASALRTELASRIEAHRSTILPRMVQNTLRYKVLVGFLGNLLTEPYGEDAGGIDIKYGAYIPMVNAIRLLSLAHRIPATSTLERIDALAQCEGMRPDLVRDWKEAFRTVLKFRAMTPFRIEDGKYTTRGVLSAKLLTKDVKRELKDALRVGAELQRRVKKTFGTEGHL</sequence>
<evidence type="ECO:0000259" key="2">
    <source>
        <dbReference type="Pfam" id="PF10335"/>
    </source>
</evidence>
<dbReference type="Proteomes" id="UP000309676">
    <property type="component" value="Unassembled WGS sequence"/>
</dbReference>
<evidence type="ECO:0000313" key="4">
    <source>
        <dbReference type="Proteomes" id="UP000309676"/>
    </source>
</evidence>
<protein>
    <recommendedName>
        <fullName evidence="5">Signal transduction protein</fullName>
    </recommendedName>
</protein>
<dbReference type="EMBL" id="VCIW01000001">
    <property type="protein sequence ID" value="TLS54243.1"/>
    <property type="molecule type" value="Genomic_DNA"/>
</dbReference>
<name>A0A5R9GM28_9BACL</name>
<evidence type="ECO:0000313" key="3">
    <source>
        <dbReference type="EMBL" id="TLS54243.1"/>
    </source>
</evidence>
<comment type="caution">
    <text evidence="3">The sequence shown here is derived from an EMBL/GenBank/DDBJ whole genome shotgun (WGS) entry which is preliminary data.</text>
</comment>
<dbReference type="OrthoDB" id="9810963at2"/>
<dbReference type="Pfam" id="PF10335">
    <property type="entry name" value="DUF294_C"/>
    <property type="match status" value="1"/>
</dbReference>
<dbReference type="InterPro" id="IPR005105">
    <property type="entry name" value="GlnD_Uridyltrans_N"/>
</dbReference>
<dbReference type="Pfam" id="PF03445">
    <property type="entry name" value="DUF294"/>
    <property type="match status" value="1"/>
</dbReference>
<organism evidence="3 4">
    <name type="scientific">Paenibacillus antri</name>
    <dbReference type="NCBI Taxonomy" id="2582848"/>
    <lineage>
        <taxon>Bacteria</taxon>
        <taxon>Bacillati</taxon>
        <taxon>Bacillota</taxon>
        <taxon>Bacilli</taxon>
        <taxon>Bacillales</taxon>
        <taxon>Paenibacillaceae</taxon>
        <taxon>Paenibacillus</taxon>
    </lineage>
</organism>
<dbReference type="SUPFAM" id="SSF81301">
    <property type="entry name" value="Nucleotidyltransferase"/>
    <property type="match status" value="1"/>
</dbReference>
<keyword evidence="4" id="KW-1185">Reference proteome</keyword>
<proteinExistence type="predicted"/>
<dbReference type="InterPro" id="IPR018821">
    <property type="entry name" value="DUF294_put_nucleoTrafse_sb-bd"/>
</dbReference>
<dbReference type="CDD" id="cd05401">
    <property type="entry name" value="NT_GlnE_GlnD_like"/>
    <property type="match status" value="1"/>
</dbReference>
<evidence type="ECO:0000259" key="1">
    <source>
        <dbReference type="Pfam" id="PF03445"/>
    </source>
</evidence>